<keyword evidence="7" id="KW-0812">Transmembrane</keyword>
<dbReference type="CDD" id="cd12914">
    <property type="entry name" value="PDC1_DGC_like"/>
    <property type="match status" value="1"/>
</dbReference>
<name>A0A7C9UYI3_9PROT</name>
<dbReference type="SUPFAM" id="SSF55874">
    <property type="entry name" value="ATPase domain of HSP90 chaperone/DNA topoisomerase II/histidine kinase"/>
    <property type="match status" value="1"/>
</dbReference>
<evidence type="ECO:0000256" key="1">
    <source>
        <dbReference type="ARBA" id="ARBA00000085"/>
    </source>
</evidence>
<dbReference type="InterPro" id="IPR036097">
    <property type="entry name" value="HisK_dim/P_sf"/>
</dbReference>
<dbReference type="GO" id="GO:0005886">
    <property type="term" value="C:plasma membrane"/>
    <property type="evidence" value="ECO:0007669"/>
    <property type="project" value="UniProtKB-SubCell"/>
</dbReference>
<evidence type="ECO:0000256" key="2">
    <source>
        <dbReference type="ARBA" id="ARBA00004651"/>
    </source>
</evidence>
<dbReference type="CDD" id="cd12915">
    <property type="entry name" value="PDC2_DGC_like"/>
    <property type="match status" value="1"/>
</dbReference>
<keyword evidence="9" id="KW-1133">Transmembrane helix</keyword>
<dbReference type="SUPFAM" id="SSF47384">
    <property type="entry name" value="Homodimeric domain of signal transducing histidine kinase"/>
    <property type="match status" value="1"/>
</dbReference>
<comment type="catalytic activity">
    <reaction evidence="1">
        <text>ATP + protein L-histidine = ADP + protein N-phospho-L-histidine.</text>
        <dbReference type="EC" id="2.7.13.3"/>
    </reaction>
</comment>
<keyword evidence="4" id="KW-1003">Cell membrane</keyword>
<evidence type="ECO:0000256" key="8">
    <source>
        <dbReference type="ARBA" id="ARBA00022777"/>
    </source>
</evidence>
<comment type="caution">
    <text evidence="12">The sequence shown here is derived from an EMBL/GenBank/DDBJ whole genome shotgun (WGS) entry which is preliminary data.</text>
</comment>
<dbReference type="PANTHER" id="PTHR43304:SF1">
    <property type="entry name" value="PAC DOMAIN-CONTAINING PROTEIN"/>
    <property type="match status" value="1"/>
</dbReference>
<organism evidence="12 13">
    <name type="scientific">Magnetospirillum aberrantis SpK</name>
    <dbReference type="NCBI Taxonomy" id="908842"/>
    <lineage>
        <taxon>Bacteria</taxon>
        <taxon>Pseudomonadati</taxon>
        <taxon>Pseudomonadota</taxon>
        <taxon>Alphaproteobacteria</taxon>
        <taxon>Rhodospirillales</taxon>
        <taxon>Rhodospirillaceae</taxon>
        <taxon>Magnetospirillum</taxon>
    </lineage>
</organism>
<gene>
    <name evidence="12" type="ORF">G4223_06480</name>
</gene>
<proteinExistence type="predicted"/>
<dbReference type="InterPro" id="IPR004358">
    <property type="entry name" value="Sig_transdc_His_kin-like_C"/>
</dbReference>
<dbReference type="InterPro" id="IPR052162">
    <property type="entry name" value="Sensor_kinase/Photoreceptor"/>
</dbReference>
<evidence type="ECO:0000256" key="4">
    <source>
        <dbReference type="ARBA" id="ARBA00022475"/>
    </source>
</evidence>
<dbReference type="PANTHER" id="PTHR43304">
    <property type="entry name" value="PHYTOCHROME-LIKE PROTEIN CPH1"/>
    <property type="match status" value="1"/>
</dbReference>
<dbReference type="Pfam" id="PF02518">
    <property type="entry name" value="HATPase_c"/>
    <property type="match status" value="1"/>
</dbReference>
<dbReference type="EC" id="2.7.13.3" evidence="3"/>
<dbReference type="AlphaFoldDB" id="A0A7C9UYI3"/>
<dbReference type="InterPro" id="IPR029151">
    <property type="entry name" value="Sensor-like_sf"/>
</dbReference>
<dbReference type="Gene3D" id="3.30.450.20">
    <property type="entry name" value="PAS domain"/>
    <property type="match status" value="2"/>
</dbReference>
<dbReference type="InterPro" id="IPR003661">
    <property type="entry name" value="HisK_dim/P_dom"/>
</dbReference>
<dbReference type="InterPro" id="IPR033479">
    <property type="entry name" value="dCache_1"/>
</dbReference>
<dbReference type="PROSITE" id="PS50109">
    <property type="entry name" value="HIS_KIN"/>
    <property type="match status" value="1"/>
</dbReference>
<keyword evidence="13" id="KW-1185">Reference proteome</keyword>
<keyword evidence="8" id="KW-0418">Kinase</keyword>
<dbReference type="PRINTS" id="PR00344">
    <property type="entry name" value="BCTRLSENSOR"/>
</dbReference>
<keyword evidence="10" id="KW-0472">Membrane</keyword>
<evidence type="ECO:0000256" key="7">
    <source>
        <dbReference type="ARBA" id="ARBA00022692"/>
    </source>
</evidence>
<comment type="subcellular location">
    <subcellularLocation>
        <location evidence="2">Cell membrane</location>
        <topology evidence="2">Multi-pass membrane protein</topology>
    </subcellularLocation>
</comment>
<dbReference type="SMART" id="SM00388">
    <property type="entry name" value="HisKA"/>
    <property type="match status" value="1"/>
</dbReference>
<evidence type="ECO:0000256" key="9">
    <source>
        <dbReference type="ARBA" id="ARBA00022989"/>
    </source>
</evidence>
<evidence type="ECO:0000256" key="5">
    <source>
        <dbReference type="ARBA" id="ARBA00022553"/>
    </source>
</evidence>
<evidence type="ECO:0000256" key="3">
    <source>
        <dbReference type="ARBA" id="ARBA00012438"/>
    </source>
</evidence>
<dbReference type="InterPro" id="IPR036890">
    <property type="entry name" value="HATPase_C_sf"/>
</dbReference>
<keyword evidence="5" id="KW-0597">Phosphoprotein</keyword>
<dbReference type="Proteomes" id="UP000480684">
    <property type="component" value="Unassembled WGS sequence"/>
</dbReference>
<evidence type="ECO:0000313" key="12">
    <source>
        <dbReference type="EMBL" id="NFV79753.1"/>
    </source>
</evidence>
<evidence type="ECO:0000256" key="6">
    <source>
        <dbReference type="ARBA" id="ARBA00022679"/>
    </source>
</evidence>
<dbReference type="SMART" id="SM00387">
    <property type="entry name" value="HATPase_c"/>
    <property type="match status" value="1"/>
</dbReference>
<keyword evidence="6" id="KW-0808">Transferase</keyword>
<evidence type="ECO:0000256" key="10">
    <source>
        <dbReference type="ARBA" id="ARBA00023136"/>
    </source>
</evidence>
<accession>A0A7C9UYI3</accession>
<dbReference type="GO" id="GO:0000155">
    <property type="term" value="F:phosphorelay sensor kinase activity"/>
    <property type="evidence" value="ECO:0007669"/>
    <property type="project" value="InterPro"/>
</dbReference>
<dbReference type="SUPFAM" id="SSF103190">
    <property type="entry name" value="Sensory domain-like"/>
    <property type="match status" value="1"/>
</dbReference>
<dbReference type="CDD" id="cd00082">
    <property type="entry name" value="HisKA"/>
    <property type="match status" value="1"/>
</dbReference>
<feature type="domain" description="Histidine kinase" evidence="11">
    <location>
        <begin position="330"/>
        <end position="544"/>
    </location>
</feature>
<protein>
    <recommendedName>
        <fullName evidence="3">histidine kinase</fullName>
        <ecNumber evidence="3">2.7.13.3</ecNumber>
    </recommendedName>
</protein>
<sequence>MMGPLGFILLLLAFLLVNSYQSTLRAAQANVDNLADVLTLTVSSSLDRLLGNLNGLAADVTPADLRAPISPARRQLLESRMAAALSGFEVVLNHRAFDAEGRTVLGVGRANPQAHFSIADRDWFRTLKSQPERNFIISDVQISRATGHYGLFFATPVRDEDGTFAGALTGHIDLEWLQATIDGLNIGKQGLVTLRHRENAHLIVRRPKVEEQLNLGRSGLLELHLSDVMRASGTFHSAIDGLDRIYAFRGLEKYPLTLVVAVSPDDYLHAWKIQSWLTAAVALLLGAIQLTAYRRLEQAYHTSVGMASELEQSNTNLKRSNAELEEFAYIASHDLQTPLRNISCFSQLLERRCDGQLDKDCHEYLTFISNNAQRMSGLIHDLLAYARIGRQHLGAESVATTDAVALALQDFGNDIDSCGAQVCVAELPALAVNLNHLTSLFGNLLSNSLKYRSPDRPLRITISAEPVENGLWRFAVTDNGIGISSEYWEKIFAIFQRLHTVEQYEGSGIGLALCRRIVHFWGGTIWVTSQPGEGSTFHFTLPES</sequence>
<dbReference type="EMBL" id="JAAIYP010000034">
    <property type="protein sequence ID" value="NFV79753.1"/>
    <property type="molecule type" value="Genomic_DNA"/>
</dbReference>
<dbReference type="Gene3D" id="3.30.565.10">
    <property type="entry name" value="Histidine kinase-like ATPase, C-terminal domain"/>
    <property type="match status" value="1"/>
</dbReference>
<dbReference type="InterPro" id="IPR005467">
    <property type="entry name" value="His_kinase_dom"/>
</dbReference>
<dbReference type="Gene3D" id="1.10.287.130">
    <property type="match status" value="1"/>
</dbReference>
<dbReference type="Pfam" id="PF00512">
    <property type="entry name" value="HisKA"/>
    <property type="match status" value="1"/>
</dbReference>
<dbReference type="RefSeq" id="WP_163676753.1">
    <property type="nucleotide sequence ID" value="NZ_JAAIYP010000034.1"/>
</dbReference>
<dbReference type="Pfam" id="PF02743">
    <property type="entry name" value="dCache_1"/>
    <property type="match status" value="1"/>
</dbReference>
<dbReference type="InterPro" id="IPR003594">
    <property type="entry name" value="HATPase_dom"/>
</dbReference>
<reference evidence="12 13" key="1">
    <citation type="submission" date="2020-02" db="EMBL/GenBank/DDBJ databases">
        <authorList>
            <person name="Dziuba M."/>
            <person name="Kuznetsov B."/>
            <person name="Mardanov A."/>
            <person name="Ravin N."/>
            <person name="Grouzdev D."/>
        </authorList>
    </citation>
    <scope>NUCLEOTIDE SEQUENCE [LARGE SCALE GENOMIC DNA]</scope>
    <source>
        <strain evidence="12 13">SpK</strain>
    </source>
</reference>
<evidence type="ECO:0000313" key="13">
    <source>
        <dbReference type="Proteomes" id="UP000480684"/>
    </source>
</evidence>
<evidence type="ECO:0000259" key="11">
    <source>
        <dbReference type="PROSITE" id="PS50109"/>
    </source>
</evidence>